<keyword evidence="2" id="KW-1185">Reference proteome</keyword>
<dbReference type="GO" id="GO:0000070">
    <property type="term" value="P:mitotic sister chromatid segregation"/>
    <property type="evidence" value="ECO:0007669"/>
    <property type="project" value="TreeGrafter"/>
</dbReference>
<dbReference type="GO" id="GO:0034080">
    <property type="term" value="P:CENP-A containing chromatin assembly"/>
    <property type="evidence" value="ECO:0007669"/>
    <property type="project" value="TreeGrafter"/>
</dbReference>
<dbReference type="AlphaFoldDB" id="A0A1G4IMN8"/>
<dbReference type="Proteomes" id="UP000191024">
    <property type="component" value="Chromosome A"/>
</dbReference>
<protein>
    <submittedName>
        <fullName evidence="1">LAMI_0A02784g1_1</fullName>
    </submittedName>
</protein>
<gene>
    <name evidence="1" type="ORF">LAMI_0A02784G</name>
</gene>
<sequence length="688" mass="79341">MGYVDKGFVELTSNDQLDDIAVRAVLNGIEKNVTQEGISVNILSAVIDFLCESTVLSDNTKLYVIENWLLPNNYYGNDVVRSILKHLGGEALPTLFKLRPPKTVQVALVKWLVHVYPLAARDEIFRETYEVWFQLWQYDFLQKWISYILVWSTIPDFVKPWRVRVVLDIATKSGYTNARALGTLLLRRYDALKSHKLIQEAIETINCNKRRLRTSSNEFINQDFCGSVGSVLDLNGRFNGSAYNSTMQDLLSLLSSTTKIDTPDVDVNDLSEIDTVYKLSKLIEKDRSVTDLEALIQNSNMPNMLFMTLLEEEHHLWKQINALFSLKMRFLSPQEDHNDKRVKILKSLRDFCQIRTSALQVAEEAVFGHLGSIPASISSRNSTSLELLTKPTRFKLYRRWFMNGIICARKARQPLKVFNSGLQKLLFAINFWSASESGKFAIHESTLEVLVNLQISELRLNGHLFCDDNTLRLILRTMNLTLVRVLEPNWEHVMHFTKVFIPRCFLSGDPVATGFSLLFLLKCQQACQNWTVPSFFNAMLRQHTEDCANYLWNTGKTRKRSLFAIPVSFIRNFDARFERLQETASRHIWLGITNVPSTSFSSFLVLRRAEQATHCKKCFTGPFTSQAFKRFRRKTDGHLWMKNIDTFLKLQIFLLSLMQNDPILYPFYLFLVDNERGLSLDVLKISAN</sequence>
<dbReference type="CDD" id="cd22647">
    <property type="entry name" value="CTF3_NTD_HEAT"/>
    <property type="match status" value="1"/>
</dbReference>
<evidence type="ECO:0000313" key="2">
    <source>
        <dbReference type="Proteomes" id="UP000191024"/>
    </source>
</evidence>
<evidence type="ECO:0000313" key="1">
    <source>
        <dbReference type="EMBL" id="SCU77918.1"/>
    </source>
</evidence>
<name>A0A1G4IMN8_9SACH</name>
<dbReference type="PANTHER" id="PTHR48208">
    <property type="entry name" value="CENTROMERE PROTEIN I"/>
    <property type="match status" value="1"/>
</dbReference>
<dbReference type="OrthoDB" id="6347512at2759"/>
<accession>A0A1G4IMN8</accession>
<proteinExistence type="predicted"/>
<dbReference type="GO" id="GO:0000939">
    <property type="term" value="C:inner kinetochore"/>
    <property type="evidence" value="ECO:0007669"/>
    <property type="project" value="TreeGrafter"/>
</dbReference>
<reference evidence="1 2" key="1">
    <citation type="submission" date="2016-03" db="EMBL/GenBank/DDBJ databases">
        <authorList>
            <person name="Devillers H."/>
        </authorList>
    </citation>
    <scope>NUCLEOTIDE SEQUENCE [LARGE SCALE GENOMIC DNA]</scope>
    <source>
        <strain evidence="1">CBS 11717</strain>
    </source>
</reference>
<dbReference type="PANTHER" id="PTHR48208:SF2">
    <property type="entry name" value="CENTROMERE PROTEIN I"/>
    <property type="match status" value="1"/>
</dbReference>
<dbReference type="EMBL" id="LT598462">
    <property type="protein sequence ID" value="SCU77918.1"/>
    <property type="molecule type" value="Genomic_DNA"/>
</dbReference>
<organism evidence="1 2">
    <name type="scientific">Lachancea mirantina</name>
    <dbReference type="NCBI Taxonomy" id="1230905"/>
    <lineage>
        <taxon>Eukaryota</taxon>
        <taxon>Fungi</taxon>
        <taxon>Dikarya</taxon>
        <taxon>Ascomycota</taxon>
        <taxon>Saccharomycotina</taxon>
        <taxon>Saccharomycetes</taxon>
        <taxon>Saccharomycetales</taxon>
        <taxon>Saccharomycetaceae</taxon>
        <taxon>Lachancea</taxon>
    </lineage>
</organism>
<dbReference type="STRING" id="1230905.A0A1G4IMN8"/>